<dbReference type="SUPFAM" id="SSF55620">
    <property type="entry name" value="Tetrahydrobiopterin biosynthesis enzymes-like"/>
    <property type="match status" value="1"/>
</dbReference>
<dbReference type="EMBL" id="JAWJZY010000002">
    <property type="protein sequence ID" value="MEE8658381.1"/>
    <property type="molecule type" value="Genomic_DNA"/>
</dbReference>
<evidence type="ECO:0000313" key="8">
    <source>
        <dbReference type="EMBL" id="MEE8658381.1"/>
    </source>
</evidence>
<protein>
    <recommendedName>
        <fullName evidence="5">6-carboxy-5,6,7,8-tetrahydropterin synthase</fullName>
        <ecNumber evidence="4">4.1.2.50</ecNumber>
    </recommendedName>
    <alternativeName>
        <fullName evidence="6">Queuosine biosynthesis protein QueD</fullName>
    </alternativeName>
</protein>
<comment type="pathway">
    <text evidence="2">Purine metabolism; 7-cyano-7-deazaguanine biosynthesis.</text>
</comment>
<comment type="similarity">
    <text evidence="3">Belongs to the PTPS family. QueD subfamily.</text>
</comment>
<reference evidence="8 9" key="1">
    <citation type="submission" date="2023-10" db="EMBL/GenBank/DDBJ databases">
        <title>Sorlinia euscelidii gen. nov., sp. nov., an acetic acid bacteria isolated from the gut of Euscelidius variegatus emitter.</title>
        <authorList>
            <person name="Michoud G."/>
            <person name="Marasco R."/>
            <person name="Seferji K."/>
            <person name="Gonella E."/>
            <person name="Garuglieri E."/>
            <person name="Alma A."/>
            <person name="Mapelli F."/>
            <person name="Borin S."/>
            <person name="Daffonchio D."/>
            <person name="Crotti E."/>
        </authorList>
    </citation>
    <scope>NUCLEOTIDE SEQUENCE [LARGE SCALE GENOMIC DNA]</scope>
    <source>
        <strain evidence="8 9">EV16P</strain>
    </source>
</reference>
<evidence type="ECO:0000256" key="2">
    <source>
        <dbReference type="ARBA" id="ARBA00005061"/>
    </source>
</evidence>
<gene>
    <name evidence="8" type="ORF">DOFOFD_05085</name>
</gene>
<comment type="function">
    <text evidence="1">Catalyzes the conversion of 7,8-dihydroneopterin triphosphate (H2NTP) to 6-carboxy-5,6,7,8-tetrahydropterin (CPH4) and acetaldehyde.</text>
</comment>
<organism evidence="8 9">
    <name type="scientific">Sorlinia euscelidii</name>
    <dbReference type="NCBI Taxonomy" id="3081148"/>
    <lineage>
        <taxon>Bacteria</taxon>
        <taxon>Pseudomonadati</taxon>
        <taxon>Pseudomonadota</taxon>
        <taxon>Alphaproteobacteria</taxon>
        <taxon>Acetobacterales</taxon>
        <taxon>Acetobacteraceae</taxon>
        <taxon>Sorlinia</taxon>
    </lineage>
</organism>
<evidence type="ECO:0000256" key="7">
    <source>
        <dbReference type="ARBA" id="ARBA00048807"/>
    </source>
</evidence>
<accession>A0ABU7U217</accession>
<evidence type="ECO:0000256" key="1">
    <source>
        <dbReference type="ARBA" id="ARBA00002285"/>
    </source>
</evidence>
<evidence type="ECO:0000256" key="3">
    <source>
        <dbReference type="ARBA" id="ARBA00008900"/>
    </source>
</evidence>
<sequence>MLELQFTRRFSMGHRLLSDAAPRCAIPHGHNEFVTVSIRARNATALDGQRNMMAAFADVKRRWHHFIDTRLDHALQLGQGDKLLDWFATHEPENYQRIVVTPGDPTTELMAALLMAKLNSFLEADMPDLICHQLTLRETETNAVTISGPVEDVLPQLDRARSQCWWWRADDTISNAHLVSRDAG</sequence>
<dbReference type="InterPro" id="IPR007115">
    <property type="entry name" value="6-PTP_synth/QueD"/>
</dbReference>
<dbReference type="Pfam" id="PF01242">
    <property type="entry name" value="PTPS"/>
    <property type="match status" value="1"/>
</dbReference>
<evidence type="ECO:0000313" key="9">
    <source>
        <dbReference type="Proteomes" id="UP001312908"/>
    </source>
</evidence>
<dbReference type="EC" id="4.1.2.50" evidence="4"/>
<comment type="caution">
    <text evidence="8">The sequence shown here is derived from an EMBL/GenBank/DDBJ whole genome shotgun (WGS) entry which is preliminary data.</text>
</comment>
<dbReference type="Proteomes" id="UP001312908">
    <property type="component" value="Unassembled WGS sequence"/>
</dbReference>
<name>A0ABU7U217_9PROT</name>
<dbReference type="InterPro" id="IPR038418">
    <property type="entry name" value="6-PTP_synth/QueD_sf"/>
</dbReference>
<evidence type="ECO:0000256" key="5">
    <source>
        <dbReference type="ARBA" id="ARBA00018141"/>
    </source>
</evidence>
<evidence type="ECO:0000256" key="4">
    <source>
        <dbReference type="ARBA" id="ARBA00012982"/>
    </source>
</evidence>
<dbReference type="Gene3D" id="3.30.479.10">
    <property type="entry name" value="6-pyruvoyl tetrahydropterin synthase/QueD"/>
    <property type="match status" value="1"/>
</dbReference>
<dbReference type="RefSeq" id="WP_394819323.1">
    <property type="nucleotide sequence ID" value="NZ_JAWJZY010000002.1"/>
</dbReference>
<evidence type="ECO:0000256" key="6">
    <source>
        <dbReference type="ARBA" id="ARBA00031449"/>
    </source>
</evidence>
<proteinExistence type="inferred from homology"/>
<keyword evidence="9" id="KW-1185">Reference proteome</keyword>
<comment type="catalytic activity">
    <reaction evidence="7">
        <text>7,8-dihydroneopterin 3'-triphosphate + H2O = 6-carboxy-5,6,7,8-tetrahydropterin + triphosphate + acetaldehyde + 2 H(+)</text>
        <dbReference type="Rhea" id="RHEA:27966"/>
        <dbReference type="ChEBI" id="CHEBI:15343"/>
        <dbReference type="ChEBI" id="CHEBI:15377"/>
        <dbReference type="ChEBI" id="CHEBI:15378"/>
        <dbReference type="ChEBI" id="CHEBI:18036"/>
        <dbReference type="ChEBI" id="CHEBI:58462"/>
        <dbReference type="ChEBI" id="CHEBI:61032"/>
        <dbReference type="EC" id="4.1.2.50"/>
    </reaction>
</comment>